<dbReference type="SUPFAM" id="SSF56112">
    <property type="entry name" value="Protein kinase-like (PK-like)"/>
    <property type="match status" value="1"/>
</dbReference>
<accession>A0A1X7ALK9</accession>
<evidence type="ECO:0008006" key="3">
    <source>
        <dbReference type="Google" id="ProtNLM"/>
    </source>
</evidence>
<evidence type="ECO:0000313" key="1">
    <source>
        <dbReference type="EMBL" id="SMA48538.1"/>
    </source>
</evidence>
<dbReference type="OrthoDB" id="9831008at2"/>
<dbReference type="AlphaFoldDB" id="A0A1X7ALK9"/>
<organism evidence="1 2">
    <name type="scientific">Parendozoicomonas haliclonae</name>
    <dbReference type="NCBI Taxonomy" id="1960125"/>
    <lineage>
        <taxon>Bacteria</taxon>
        <taxon>Pseudomonadati</taxon>
        <taxon>Pseudomonadota</taxon>
        <taxon>Gammaproteobacteria</taxon>
        <taxon>Oceanospirillales</taxon>
        <taxon>Endozoicomonadaceae</taxon>
        <taxon>Parendozoicomonas</taxon>
    </lineage>
</organism>
<evidence type="ECO:0000313" key="2">
    <source>
        <dbReference type="Proteomes" id="UP000196573"/>
    </source>
</evidence>
<dbReference type="InterPro" id="IPR011009">
    <property type="entry name" value="Kinase-like_dom_sf"/>
</dbReference>
<gene>
    <name evidence="1" type="ORF">EHSB41UT_02784</name>
</gene>
<dbReference type="RefSeq" id="WP_087110899.1">
    <property type="nucleotide sequence ID" value="NZ_CBCSCN010000006.1"/>
</dbReference>
<protein>
    <recommendedName>
        <fullName evidence="3">Phosphotransferase enzyme family protein</fullName>
    </recommendedName>
</protein>
<proteinExistence type="predicted"/>
<name>A0A1X7ALK9_9GAMM</name>
<reference evidence="1 2" key="1">
    <citation type="submission" date="2017-03" db="EMBL/GenBank/DDBJ databases">
        <authorList>
            <person name="Afonso C.L."/>
            <person name="Miller P.J."/>
            <person name="Scott M.A."/>
            <person name="Spackman E."/>
            <person name="Goraichik I."/>
            <person name="Dimitrov K.M."/>
            <person name="Suarez D.L."/>
            <person name="Swayne D.E."/>
        </authorList>
    </citation>
    <scope>NUCLEOTIDE SEQUENCE [LARGE SCALE GENOMIC DNA]</scope>
    <source>
        <strain evidence="1">SB41UT1</strain>
    </source>
</reference>
<dbReference type="EMBL" id="FWPT01000006">
    <property type="protein sequence ID" value="SMA48538.1"/>
    <property type="molecule type" value="Genomic_DNA"/>
</dbReference>
<keyword evidence="2" id="KW-1185">Reference proteome</keyword>
<sequence>MLMLSTSEPATSLLENLLDNFRNPDFLKWFRGEFQITALPETILSCSLETIPGHHSSWLGYLDIQSSTAKPLRLVLKLRPVEQGYAEVLFHQIWQSSASNTVAPVYAAGLLTDFDCCFLLMPDNTETHHLPCDINDTFTGFQPDKDLQHAIIKTLAEFHNEAAELLKDEELKEQITGLGFGRYRDHTLPLLESITYSSYLVNSFPDDLLSPSHKHQIKERLLDAVYFWNATLRPRFKYFKNITISHSDCLLHHFWLPDDKSQRPQLFDFDQATIHSPVWDLVTLLSTGNFTDIDASLDGYREHSFLKYSEDELREEFEALALCQIYTVLAERERGAGELLWRTRLVRLLRLVSLH</sequence>
<dbReference type="Proteomes" id="UP000196573">
    <property type="component" value="Unassembled WGS sequence"/>
</dbReference>
<dbReference type="Gene3D" id="3.90.1200.10">
    <property type="match status" value="1"/>
</dbReference>